<proteinExistence type="predicted"/>
<evidence type="ECO:0000256" key="1">
    <source>
        <dbReference type="SAM" id="MobiDB-lite"/>
    </source>
</evidence>
<accession>A0ABD0MKG8</accession>
<reference evidence="2 3" key="1">
    <citation type="submission" date="2024-05" db="EMBL/GenBank/DDBJ databases">
        <title>Genome sequencing and assembly of Indian major carp, Cirrhinus mrigala (Hamilton, 1822).</title>
        <authorList>
            <person name="Mohindra V."/>
            <person name="Chowdhury L.M."/>
            <person name="Lal K."/>
            <person name="Jena J.K."/>
        </authorList>
    </citation>
    <scope>NUCLEOTIDE SEQUENCE [LARGE SCALE GENOMIC DNA]</scope>
    <source>
        <strain evidence="2">CM1030</strain>
        <tissue evidence="2">Blood</tissue>
    </source>
</reference>
<keyword evidence="3" id="KW-1185">Reference proteome</keyword>
<dbReference type="EMBL" id="JAMKFB020000300">
    <property type="protein sequence ID" value="KAL0150364.1"/>
    <property type="molecule type" value="Genomic_DNA"/>
</dbReference>
<feature type="compositionally biased region" description="Pro residues" evidence="1">
    <location>
        <begin position="273"/>
        <end position="317"/>
    </location>
</feature>
<feature type="compositionally biased region" description="Pro residues" evidence="1">
    <location>
        <begin position="227"/>
        <end position="241"/>
    </location>
</feature>
<feature type="region of interest" description="Disordered" evidence="1">
    <location>
        <begin position="140"/>
        <end position="193"/>
    </location>
</feature>
<comment type="caution">
    <text evidence="2">The sequence shown here is derived from an EMBL/GenBank/DDBJ whole genome shotgun (WGS) entry which is preliminary data.</text>
</comment>
<feature type="compositionally biased region" description="Basic and acidic residues" evidence="1">
    <location>
        <begin position="242"/>
        <end position="251"/>
    </location>
</feature>
<evidence type="ECO:0000313" key="2">
    <source>
        <dbReference type="EMBL" id="KAL0150364.1"/>
    </source>
</evidence>
<gene>
    <name evidence="2" type="ORF">M9458_054366</name>
</gene>
<dbReference type="Proteomes" id="UP001529510">
    <property type="component" value="Unassembled WGS sequence"/>
</dbReference>
<feature type="compositionally biased region" description="Pro residues" evidence="1">
    <location>
        <begin position="252"/>
        <end position="265"/>
    </location>
</feature>
<protein>
    <recommendedName>
        <fullName evidence="4">Retrotransposon gag domain-containing protein</fullName>
    </recommendedName>
</protein>
<dbReference type="AlphaFoldDB" id="A0ABD0MKG8"/>
<evidence type="ECO:0000313" key="3">
    <source>
        <dbReference type="Proteomes" id="UP001529510"/>
    </source>
</evidence>
<sequence length="497" mass="53451">MLWAEDFLFNIQQAERPLEHYVEEFLSVVHLVSWSDATVNACFQMGLNDDKLFNLITPDDCRKPVAEFINHVLALCHSEFFVDVEDSHLPPICKHAAAPAHHQPASSTCRSNEPAPSGPPSLTPVLHHSSHILSPEPAASALTPAAPAASSRTPAALAASTRTPAAPATSSQTPPAASSWTPATPLRSGSATNGNMASQIFIKDYVDSYGLLSPVSPLVPSSSSKPPLIPSLPPEPVLPPEPELRPARPPEAELPPEPELAPGCPPEAELSPARPPEPAPPERPPEPAPPPAPPERPPEPAPPERPPEPVSPLAPPERPPERPPEPAPPERPPVSTSPKPDPPVLSWAGKVLSFPKKILGGGAWLPELPDSPWLPGRYTRSWPPEFPDPPWPNGLCAQPRLPELPDLPWLYGLCAPPWLPELPDPPWRRTSYPSCVCSTRASRAPTFPPRCILLRRESRLMGGRSNILSVRPQTLSCVRAIGSALTGSTGRQTKTLK</sequence>
<feature type="compositionally biased region" description="Low complexity" evidence="1">
    <location>
        <begin position="140"/>
        <end position="185"/>
    </location>
</feature>
<feature type="region of interest" description="Disordered" evidence="1">
    <location>
        <begin position="218"/>
        <end position="342"/>
    </location>
</feature>
<evidence type="ECO:0008006" key="4">
    <source>
        <dbReference type="Google" id="ProtNLM"/>
    </source>
</evidence>
<name>A0ABD0MKG8_CIRMR</name>
<organism evidence="2 3">
    <name type="scientific">Cirrhinus mrigala</name>
    <name type="common">Mrigala</name>
    <dbReference type="NCBI Taxonomy" id="683832"/>
    <lineage>
        <taxon>Eukaryota</taxon>
        <taxon>Metazoa</taxon>
        <taxon>Chordata</taxon>
        <taxon>Craniata</taxon>
        <taxon>Vertebrata</taxon>
        <taxon>Euteleostomi</taxon>
        <taxon>Actinopterygii</taxon>
        <taxon>Neopterygii</taxon>
        <taxon>Teleostei</taxon>
        <taxon>Ostariophysi</taxon>
        <taxon>Cypriniformes</taxon>
        <taxon>Cyprinidae</taxon>
        <taxon>Labeoninae</taxon>
        <taxon>Labeonini</taxon>
        <taxon>Cirrhinus</taxon>
    </lineage>
</organism>
<feature type="region of interest" description="Disordered" evidence="1">
    <location>
        <begin position="103"/>
        <end position="128"/>
    </location>
</feature>